<comment type="subunit">
    <text evidence="2 9">Forms a 24-polypeptide structural core with octahedral symmetry.</text>
</comment>
<accession>A0A858Q4D8</accession>
<evidence type="ECO:0000256" key="4">
    <source>
        <dbReference type="ARBA" id="ARBA00022737"/>
    </source>
</evidence>
<dbReference type="CDD" id="cd06849">
    <property type="entry name" value="lipoyl_domain"/>
    <property type="match status" value="1"/>
</dbReference>
<keyword evidence="3 9" id="KW-0808">Transferase</keyword>
<keyword evidence="5 9" id="KW-0450">Lipoyl</keyword>
<evidence type="ECO:0000313" key="12">
    <source>
        <dbReference type="EMBL" id="QJD28710.1"/>
    </source>
</evidence>
<keyword evidence="6 9" id="KW-0012">Acyltransferase</keyword>
<protein>
    <recommendedName>
        <fullName evidence="9">Acetyltransferase component of pyruvate dehydrogenase complex</fullName>
        <ecNumber evidence="9">2.3.1.12</ecNumber>
    </recommendedName>
</protein>
<evidence type="ECO:0000259" key="11">
    <source>
        <dbReference type="PROSITE" id="PS51826"/>
    </source>
</evidence>
<dbReference type="PROSITE" id="PS00189">
    <property type="entry name" value="LIPOYL"/>
    <property type="match status" value="1"/>
</dbReference>
<dbReference type="Gene3D" id="2.40.50.100">
    <property type="match status" value="1"/>
</dbReference>
<reference evidence="13" key="1">
    <citation type="submission" date="2019-12" db="EMBL/GenBank/DDBJ databases">
        <authorList>
            <person name="Awala S.I."/>
            <person name="Rhee S.K."/>
        </authorList>
    </citation>
    <scope>NUCLEOTIDE SEQUENCE [LARGE SCALE GENOMIC DNA]</scope>
    <source>
        <strain evidence="13">IM1</strain>
    </source>
</reference>
<evidence type="ECO:0000256" key="5">
    <source>
        <dbReference type="ARBA" id="ARBA00022823"/>
    </source>
</evidence>
<evidence type="ECO:0000256" key="8">
    <source>
        <dbReference type="ARBA" id="ARBA00048370"/>
    </source>
</evidence>
<evidence type="ECO:0000256" key="3">
    <source>
        <dbReference type="ARBA" id="ARBA00022679"/>
    </source>
</evidence>
<comment type="catalytic activity">
    <reaction evidence="8 9">
        <text>N(6)-[(R)-dihydrolipoyl]-L-lysyl-[protein] + acetyl-CoA = N(6)-[(R)-S(8)-acetyldihydrolipoyl]-L-lysyl-[protein] + CoA</text>
        <dbReference type="Rhea" id="RHEA:17017"/>
        <dbReference type="Rhea" id="RHEA-COMP:10475"/>
        <dbReference type="Rhea" id="RHEA-COMP:10478"/>
        <dbReference type="ChEBI" id="CHEBI:57287"/>
        <dbReference type="ChEBI" id="CHEBI:57288"/>
        <dbReference type="ChEBI" id="CHEBI:83100"/>
        <dbReference type="ChEBI" id="CHEBI:83111"/>
        <dbReference type="EC" id="2.3.1.12"/>
    </reaction>
</comment>
<dbReference type="InterPro" id="IPR001078">
    <property type="entry name" value="2-oxoacid_DH_actylTfrase"/>
</dbReference>
<dbReference type="Pfam" id="PF02817">
    <property type="entry name" value="E3_binding"/>
    <property type="match status" value="1"/>
</dbReference>
<feature type="domain" description="Lipoyl-binding" evidence="10">
    <location>
        <begin position="4"/>
        <end position="78"/>
    </location>
</feature>
<proteinExistence type="inferred from homology"/>
<dbReference type="InterPro" id="IPR003016">
    <property type="entry name" value="2-oxoA_DH_lipoyl-BS"/>
</dbReference>
<dbReference type="EMBL" id="CP046565">
    <property type="protein sequence ID" value="QJD28710.1"/>
    <property type="molecule type" value="Genomic_DNA"/>
</dbReference>
<dbReference type="InterPro" id="IPR023213">
    <property type="entry name" value="CAT-like_dom_sf"/>
</dbReference>
<dbReference type="SUPFAM" id="SSF52777">
    <property type="entry name" value="CoA-dependent acyltransferases"/>
    <property type="match status" value="1"/>
</dbReference>
<dbReference type="GO" id="GO:0045254">
    <property type="term" value="C:pyruvate dehydrogenase complex"/>
    <property type="evidence" value="ECO:0007669"/>
    <property type="project" value="UniProtKB-UniRule"/>
</dbReference>
<evidence type="ECO:0000256" key="1">
    <source>
        <dbReference type="ARBA" id="ARBA00007317"/>
    </source>
</evidence>
<dbReference type="GO" id="GO:0031405">
    <property type="term" value="F:lipoic acid binding"/>
    <property type="evidence" value="ECO:0007669"/>
    <property type="project" value="TreeGrafter"/>
</dbReference>
<dbReference type="RefSeq" id="WP_169601521.1">
    <property type="nucleotide sequence ID" value="NZ_CP046565.1"/>
</dbReference>
<sequence>MAQEQTVVVPDIGDFKDVEIIEVLVKPGDKVAANDSLITLESDKAAMEIPSPYAGIVAELYVGVGSKVSMGTPILLLRADEGAEAPVAVAAPTEPASAPAPAVAERVAPAQSAEAAPAAPAAPAVESAVAAEGTGPAHASPAVRRFARELGVDVAKVRGTGPKGRILKADIQAFVKSRIAQAERAGTGGFALPEMPEIDFAQFGAIERQPLSRIQKLSAANLHRTWITVPHVTQHDEADITELEAFRHALKAESAKRGVKLTPLPFIIKAVVAALKAFPRFNASLAPNGEELILKSYYHIGFAVDTPDGLVVPVIRDADAKGIWDIAAELAAIGDKARGKKLRTADLQGGTFTVSSLGGIGGTAFTPIINAPEVAILGVSKAQLRPLFQDGQFVPRLMLPLSLSYDHRVIDGADGVRFVTYVSSLLADMRRILL</sequence>
<feature type="domain" description="Peripheral subunit-binding (PSBD)" evidence="11">
    <location>
        <begin position="138"/>
        <end position="175"/>
    </location>
</feature>
<keyword evidence="13" id="KW-1185">Reference proteome</keyword>
<dbReference type="FunFam" id="2.40.50.100:FF:000009">
    <property type="entry name" value="Acetyltransferase component of pyruvate dehydrogenase complex"/>
    <property type="match status" value="1"/>
</dbReference>
<dbReference type="EC" id="2.3.1.12" evidence="9"/>
<evidence type="ECO:0000256" key="2">
    <source>
        <dbReference type="ARBA" id="ARBA00011484"/>
    </source>
</evidence>
<dbReference type="InterPro" id="IPR004167">
    <property type="entry name" value="PSBD"/>
</dbReference>
<dbReference type="InterPro" id="IPR050743">
    <property type="entry name" value="2-oxoacid_DH_E2_comp"/>
</dbReference>
<dbReference type="GO" id="GO:0005737">
    <property type="term" value="C:cytoplasm"/>
    <property type="evidence" value="ECO:0007669"/>
    <property type="project" value="TreeGrafter"/>
</dbReference>
<evidence type="ECO:0000256" key="7">
    <source>
        <dbReference type="ARBA" id="ARBA00025211"/>
    </source>
</evidence>
<name>A0A858Q4D8_9GAMM</name>
<dbReference type="Gene3D" id="4.10.320.10">
    <property type="entry name" value="E3-binding domain"/>
    <property type="match status" value="1"/>
</dbReference>
<dbReference type="GO" id="GO:0004742">
    <property type="term" value="F:dihydrolipoyllysine-residue acetyltransferase activity"/>
    <property type="evidence" value="ECO:0007669"/>
    <property type="project" value="UniProtKB-UniRule"/>
</dbReference>
<dbReference type="InterPro" id="IPR000089">
    <property type="entry name" value="Biotin_lipoyl"/>
</dbReference>
<evidence type="ECO:0000313" key="13">
    <source>
        <dbReference type="Proteomes" id="UP000503004"/>
    </source>
</evidence>
<evidence type="ECO:0000256" key="6">
    <source>
        <dbReference type="ARBA" id="ARBA00023315"/>
    </source>
</evidence>
<dbReference type="Pfam" id="PF00198">
    <property type="entry name" value="2-oxoacid_dh"/>
    <property type="match status" value="1"/>
</dbReference>
<organism evidence="12 13">
    <name type="scientific">Methylococcus geothermalis</name>
    <dbReference type="NCBI Taxonomy" id="2681310"/>
    <lineage>
        <taxon>Bacteria</taxon>
        <taxon>Pseudomonadati</taxon>
        <taxon>Pseudomonadota</taxon>
        <taxon>Gammaproteobacteria</taxon>
        <taxon>Methylococcales</taxon>
        <taxon>Methylococcaceae</taxon>
        <taxon>Methylococcus</taxon>
    </lineage>
</organism>
<dbReference type="Pfam" id="PF00364">
    <property type="entry name" value="Biotin_lipoyl"/>
    <property type="match status" value="1"/>
</dbReference>
<dbReference type="PANTHER" id="PTHR43178">
    <property type="entry name" value="DIHYDROLIPOAMIDE ACETYLTRANSFERASE COMPONENT OF PYRUVATE DEHYDROGENASE COMPLEX"/>
    <property type="match status" value="1"/>
</dbReference>
<dbReference type="FunFam" id="3.30.559.10:FF:000004">
    <property type="entry name" value="Acetyltransferase component of pyruvate dehydrogenase complex"/>
    <property type="match status" value="1"/>
</dbReference>
<comment type="function">
    <text evidence="7">The pyruvate dehydrogenase complex catalyzes the overall conversion of pyruvate to acetyl-CoA and CO(2). It contains multiple copies of three enzymatic components: pyruvate dehydrogenase (E1), dihydrolipoamide acetyltransferase (E2) and lipoamide dehydrogenase (E3).</text>
</comment>
<evidence type="ECO:0000259" key="10">
    <source>
        <dbReference type="PROSITE" id="PS50968"/>
    </source>
</evidence>
<dbReference type="SUPFAM" id="SSF47005">
    <property type="entry name" value="Peripheral subunit-binding domain of 2-oxo acid dehydrogenase complex"/>
    <property type="match status" value="1"/>
</dbReference>
<dbReference type="SUPFAM" id="SSF51230">
    <property type="entry name" value="Single hybrid motif"/>
    <property type="match status" value="1"/>
</dbReference>
<dbReference type="InterPro" id="IPR011053">
    <property type="entry name" value="Single_hybrid_motif"/>
</dbReference>
<dbReference type="PANTHER" id="PTHR43178:SF2">
    <property type="entry name" value="DIHYDROLIPOYLLYSINE-RESIDUE ACETYLTRANSFERASE COMPONENT OF PYRUVATE DEHYDROGENASE COMPLEX"/>
    <property type="match status" value="1"/>
</dbReference>
<dbReference type="InterPro" id="IPR006256">
    <property type="entry name" value="AcTrfase_Pyrv_DH_cplx"/>
</dbReference>
<dbReference type="Proteomes" id="UP000503004">
    <property type="component" value="Chromosome"/>
</dbReference>
<comment type="cofactor">
    <cofactor evidence="9">
        <name>(R)-lipoate</name>
        <dbReference type="ChEBI" id="CHEBI:83088"/>
    </cofactor>
    <text evidence="9">Binds 1 lipoyl cofactor covalently.</text>
</comment>
<dbReference type="KEGG" id="metu:GNH96_01145"/>
<dbReference type="GO" id="GO:0006086">
    <property type="term" value="P:pyruvate decarboxylation to acetyl-CoA"/>
    <property type="evidence" value="ECO:0007669"/>
    <property type="project" value="UniProtKB-UniRule"/>
</dbReference>
<comment type="similarity">
    <text evidence="1 9">Belongs to the 2-oxoacid dehydrogenase family.</text>
</comment>
<dbReference type="Gene3D" id="3.30.559.10">
    <property type="entry name" value="Chloramphenicol acetyltransferase-like domain"/>
    <property type="match status" value="1"/>
</dbReference>
<gene>
    <name evidence="12" type="primary">aceF</name>
    <name evidence="12" type="ORF">GNH96_01145</name>
</gene>
<dbReference type="NCBIfam" id="TIGR01348">
    <property type="entry name" value="PDHac_trf_long"/>
    <property type="match status" value="1"/>
</dbReference>
<dbReference type="InterPro" id="IPR036625">
    <property type="entry name" value="E3-bd_dom_sf"/>
</dbReference>
<dbReference type="PROSITE" id="PS50968">
    <property type="entry name" value="BIOTINYL_LIPOYL"/>
    <property type="match status" value="1"/>
</dbReference>
<keyword evidence="4" id="KW-0677">Repeat</keyword>
<dbReference type="AlphaFoldDB" id="A0A858Q4D8"/>
<dbReference type="PROSITE" id="PS51826">
    <property type="entry name" value="PSBD"/>
    <property type="match status" value="1"/>
</dbReference>
<evidence type="ECO:0000256" key="9">
    <source>
        <dbReference type="RuleBase" id="RU361137"/>
    </source>
</evidence>